<dbReference type="Pfam" id="PF21268">
    <property type="entry name" value="Helic-prim_T7_N"/>
    <property type="match status" value="1"/>
</dbReference>
<comment type="domain">
    <text evidence="1">The N-terminus zinc finger domain is essential for delivering the primed DNA template to the DNA polymerase. The central core domain contains the primase activity. The C-terminus region is responsible for the helicase activity and binds 1 Mg(2+)-dTTP.</text>
</comment>
<keyword evidence="1 3" id="KW-0347">Helicase</keyword>
<dbReference type="Gene3D" id="2.20.25.10">
    <property type="match status" value="1"/>
</dbReference>
<feature type="binding site" evidence="1">
    <location>
        <position position="158"/>
    </location>
    <ligand>
        <name>Mg(2+)</name>
        <dbReference type="ChEBI" id="CHEBI:18420"/>
        <label>1</label>
        <note>catalytic</note>
    </ligand>
</feature>
<feature type="binding site" evidence="1">
    <location>
        <position position="208"/>
    </location>
    <ligand>
        <name>Mg(2+)</name>
        <dbReference type="ChEBI" id="CHEBI:18420"/>
        <label>1</label>
        <note>catalytic</note>
    </ligand>
</feature>
<feature type="binding site" evidence="1">
    <location>
        <position position="239"/>
    </location>
    <ligand>
        <name>Mg(2+)</name>
        <dbReference type="ChEBI" id="CHEBI:18420"/>
        <label>2</label>
    </ligand>
</feature>
<dbReference type="SUPFAM" id="SSF52540">
    <property type="entry name" value="P-loop containing nucleoside triphosphate hydrolases"/>
    <property type="match status" value="1"/>
</dbReference>
<feature type="binding site" evidence="1">
    <location>
        <begin position="314"/>
        <end position="321"/>
    </location>
    <ligand>
        <name>ATP</name>
        <dbReference type="ChEBI" id="CHEBI:30616"/>
    </ligand>
</feature>
<dbReference type="HAMAP" id="MF_04154">
    <property type="entry name" value="Helic_Prim_T7"/>
    <property type="match status" value="1"/>
</dbReference>
<feature type="site" description="dTTP/dATP binding" evidence="1">
    <location>
        <position position="537"/>
    </location>
</feature>
<comment type="subunit">
    <text evidence="1">Homohexamer. Assembles as a hexamer onto linear or circular ssDNA in the presence of ATP or dTTP. Interacts (via C-terminus) with the viral DNA polymerase that is bound to DNA; this interaction is essential to initiate leading-strand DNA synthesis. The priming complex consists of 2 DNA polymerases and 1 helicase-primase hexamer that assemble on the DNA template. Interacts with the single-stranded DNA-binding protein. Part of the replicase complex that includes the DNA polymerase, the primase/helicase and the single-stranded DNA binding protein.</text>
</comment>
<keyword evidence="1" id="KW-0862">Zinc</keyword>
<protein>
    <recommendedName>
        <fullName evidence="1">DNA helicase/primase</fullName>
        <ecNumber evidence="1">2.7.7.-</ecNumber>
        <ecNumber evidence="1">3.6.4.12</ecNumber>
    </recommendedName>
</protein>
<comment type="catalytic activity">
    <reaction evidence="1">
        <text>ATP + H2O = ADP + phosphate + H(+)</text>
        <dbReference type="Rhea" id="RHEA:13065"/>
        <dbReference type="ChEBI" id="CHEBI:15377"/>
        <dbReference type="ChEBI" id="CHEBI:15378"/>
        <dbReference type="ChEBI" id="CHEBI:30616"/>
        <dbReference type="ChEBI" id="CHEBI:43474"/>
        <dbReference type="ChEBI" id="CHEBI:456216"/>
        <dbReference type="EC" id="3.6.4.12"/>
    </reaction>
</comment>
<dbReference type="GO" id="GO:0016787">
    <property type="term" value="F:hydrolase activity"/>
    <property type="evidence" value="ECO:0007669"/>
    <property type="project" value="UniProtKB-KW"/>
</dbReference>
<dbReference type="GeneID" id="3707724"/>
<dbReference type="Pfam" id="PF13155">
    <property type="entry name" value="Toprim_2"/>
    <property type="match status" value="1"/>
</dbReference>
<dbReference type="SMART" id="SM00382">
    <property type="entry name" value="AAA"/>
    <property type="match status" value="1"/>
</dbReference>
<dbReference type="PROSITE" id="PS51199">
    <property type="entry name" value="SF4_HELICASE"/>
    <property type="match status" value="1"/>
</dbReference>
<dbReference type="GO" id="GO:0039693">
    <property type="term" value="P:viral DNA genome replication"/>
    <property type="evidence" value="ECO:0007669"/>
    <property type="project" value="UniProtKB-UniRule"/>
</dbReference>
<keyword evidence="1" id="KW-0067">ATP-binding</keyword>
<accession>Q3YJY4</accession>
<dbReference type="EC" id="2.7.7.-" evidence="1"/>
<proteinExistence type="inferred from homology"/>
<dbReference type="OrthoDB" id="615at10239"/>
<keyword evidence="1" id="KW-0808">Transferase</keyword>
<keyword evidence="1" id="KW-0460">Magnesium</keyword>
<dbReference type="GO" id="GO:0005524">
    <property type="term" value="F:ATP binding"/>
    <property type="evidence" value="ECO:0007669"/>
    <property type="project" value="UniProtKB-UniRule"/>
</dbReference>
<dbReference type="InterPro" id="IPR007694">
    <property type="entry name" value="DNA_helicase_DnaB-like_C"/>
</dbReference>
<dbReference type="GO" id="GO:0003697">
    <property type="term" value="F:single-stranded DNA binding"/>
    <property type="evidence" value="ECO:0007669"/>
    <property type="project" value="InterPro"/>
</dbReference>
<dbReference type="InterPro" id="IPR013237">
    <property type="entry name" value="Phage_T7_Gp4_N"/>
</dbReference>
<organism evidence="3 4">
    <name type="scientific">Escherichia phage K1F</name>
    <name type="common">Bacteriophage K1F</name>
    <dbReference type="NCBI Taxonomy" id="344021"/>
    <lineage>
        <taxon>Viruses</taxon>
        <taxon>Duplodnaviria</taxon>
        <taxon>Heunggongvirae</taxon>
        <taxon>Uroviricota</taxon>
        <taxon>Caudoviricetes</taxon>
        <taxon>Autographivirales</taxon>
        <taxon>Autotranscriptaviridae</taxon>
        <taxon>Studiervirinae</taxon>
        <taxon>Kayfunavirus</taxon>
        <taxon>Kayfunavirus K1F</taxon>
    </lineage>
</organism>
<feature type="site" description="dTTP/dATP binding" evidence="1">
    <location>
        <position position="362"/>
    </location>
</feature>
<gene>
    <name evidence="3" type="primary">4.0</name>
</gene>
<dbReference type="InterPro" id="IPR006171">
    <property type="entry name" value="TOPRIM_dom"/>
</dbReference>
<keyword evidence="1" id="KW-0235">DNA replication</keyword>
<dbReference type="GO" id="GO:0006269">
    <property type="term" value="P:DNA replication, synthesis of primer"/>
    <property type="evidence" value="ECO:0007669"/>
    <property type="project" value="UniProtKB-KW"/>
</dbReference>
<dbReference type="SUPFAM" id="SSF56731">
    <property type="entry name" value="DNA primase core"/>
    <property type="match status" value="1"/>
</dbReference>
<dbReference type="GO" id="GO:0003899">
    <property type="term" value="F:DNA-directed RNA polymerase activity"/>
    <property type="evidence" value="ECO:0007669"/>
    <property type="project" value="UniProtKB-UniRule"/>
</dbReference>
<feature type="binding site" evidence="1">
    <location>
        <position position="18"/>
    </location>
    <ligand>
        <name>Zn(2+)</name>
        <dbReference type="ChEBI" id="CHEBI:29105"/>
    </ligand>
</feature>
<comment type="caution">
    <text evidence="1">Lacks conserved residue(s) required for the propagation of feature annotation.</text>
</comment>
<feature type="zinc finger region" description="C4-like; zinc ribbon fold" evidence="1">
    <location>
        <begin position="18"/>
        <end position="40"/>
    </location>
</feature>
<dbReference type="SMART" id="SM00778">
    <property type="entry name" value="Prim_Zn_Ribbon"/>
    <property type="match status" value="1"/>
</dbReference>
<dbReference type="Gene3D" id="3.40.50.300">
    <property type="entry name" value="P-loop containing nucleotide triphosphate hydrolases"/>
    <property type="match status" value="1"/>
</dbReference>
<dbReference type="InterPro" id="IPR046394">
    <property type="entry name" value="Helic_Prim_T7"/>
</dbReference>
<dbReference type="InterPro" id="IPR034154">
    <property type="entry name" value="TOPRIM_DnaG/twinkle"/>
</dbReference>
<comment type="function">
    <text evidence="1">ATP-dependent DNA helicase and primase essential for viral DNA replication and recombination. The helicase moves 5' -&gt; 3' on the lagging strand template, unwinding the DNA duplex ahead of the leading strand polymerase at the replication fork and generating ssDNA for both leading and lagging strand synthesis. ATP or dTTP hydrolysis propels each helicase domain to translocate sequentially along DNA. Mediates strand transfer when a joint molecule is available and participates in recombinational DNA repair through its role in strand exchange. Primase activity synthesizes short RNA primers at the sequence 5'-GTC-3' on the lagging strand that the polymerase elongates using dNTPs and providing the primase is still present.</text>
</comment>
<evidence type="ECO:0000313" key="3">
    <source>
        <dbReference type="EMBL" id="AAZ72981.1"/>
    </source>
</evidence>
<feature type="binding site" evidence="1">
    <location>
        <position position="21"/>
    </location>
    <ligand>
        <name>Zn(2+)</name>
        <dbReference type="ChEBI" id="CHEBI:29105"/>
    </ligand>
</feature>
<feature type="site" description="dTTP/dATP binding" evidence="1">
    <location>
        <position position="524"/>
    </location>
</feature>
<keyword evidence="1" id="KW-0547">Nucleotide-binding</keyword>
<feature type="site" description="dTTP/dATP binding" evidence="1">
    <location>
        <position position="506"/>
    </location>
</feature>
<dbReference type="InterPro" id="IPR027417">
    <property type="entry name" value="P-loop_NTPase"/>
</dbReference>
<evidence type="ECO:0000256" key="1">
    <source>
        <dbReference type="HAMAP-Rule" id="MF_04154"/>
    </source>
</evidence>
<dbReference type="EC" id="3.6.4.12" evidence="1"/>
<dbReference type="SMART" id="SM00493">
    <property type="entry name" value="TOPRIM"/>
    <property type="match status" value="1"/>
</dbReference>
<dbReference type="InterPro" id="IPR027032">
    <property type="entry name" value="Twinkle-like"/>
</dbReference>
<dbReference type="RefSeq" id="YP_338107.1">
    <property type="nucleotide sequence ID" value="NC_007456.1"/>
</dbReference>
<evidence type="ECO:0000313" key="4">
    <source>
        <dbReference type="Proteomes" id="UP000001530"/>
    </source>
</evidence>
<dbReference type="Pfam" id="PF03796">
    <property type="entry name" value="DnaB_C"/>
    <property type="match status" value="1"/>
</dbReference>
<name>Q3YJY4_BPK1F</name>
<dbReference type="CDD" id="cd19483">
    <property type="entry name" value="RecA-like_Gp4D_helicase"/>
    <property type="match status" value="1"/>
</dbReference>
<dbReference type="PANTHER" id="PTHR12873">
    <property type="entry name" value="T7-LIKE MITOCHONDRIAL DNA HELICASE"/>
    <property type="match status" value="1"/>
</dbReference>
<evidence type="ECO:0000259" key="2">
    <source>
        <dbReference type="PROSITE" id="PS51199"/>
    </source>
</evidence>
<keyword evidence="1" id="KW-0639">Primosome</keyword>
<dbReference type="Gene3D" id="3.40.1360.10">
    <property type="match status" value="1"/>
</dbReference>
<feature type="site" description="dTTP/dATP binding" evidence="1">
    <location>
        <position position="467"/>
    </location>
</feature>
<keyword evidence="1" id="KW-0378">Hydrolase</keyword>
<dbReference type="Gene3D" id="2.20.25.180">
    <property type="match status" value="1"/>
</dbReference>
<keyword evidence="1" id="KW-0548">Nucleotidyltransferase</keyword>
<keyword evidence="1" id="KW-1194">Viral DNA replication</keyword>
<dbReference type="CDD" id="cd01029">
    <property type="entry name" value="TOPRIM_primases"/>
    <property type="match status" value="1"/>
</dbReference>
<organismHost>
    <name type="scientific">Escherichia coli</name>
    <dbReference type="NCBI Taxonomy" id="562"/>
</organismHost>
<comment type="cofactor">
    <cofactor evidence="1">
        <name>Mg(2+)</name>
        <dbReference type="ChEBI" id="CHEBI:18420"/>
    </cofactor>
    <text evidence="1">Binds 2 Mg(2+), one of which is catalytic.</text>
</comment>
<dbReference type="KEGG" id="vg:3707724"/>
<dbReference type="SUPFAM" id="SSF57783">
    <property type="entry name" value="Zinc beta-ribbon"/>
    <property type="match status" value="1"/>
</dbReference>
<reference evidence="3 4" key="1">
    <citation type="journal article" date="2005" name="J. Bacteriol.">
        <title>The genome of bacteriophage K1F, a T7-like phage that has acquired the ability to replicate on K1 strains of Escherichia coli.</title>
        <authorList>
            <person name="Scholl D."/>
            <person name="Merril C."/>
        </authorList>
    </citation>
    <scope>NUCLEOTIDE SEQUENCE [LARGE SCALE GENOMIC DNA]</scope>
</reference>
<dbReference type="PANTHER" id="PTHR12873:SF0">
    <property type="entry name" value="TWINKLE MTDNA HELICASE"/>
    <property type="match status" value="1"/>
</dbReference>
<dbReference type="EMBL" id="DQ111067">
    <property type="protein sequence ID" value="AAZ72981.1"/>
    <property type="molecule type" value="Genomic_DNA"/>
</dbReference>
<sequence length="586" mass="64248">MSYDDQDDESVFLYHTQCPDCGSSDANGVYSDGHQFCFACDPSVAWKKGDMELTEGYTPSGGRKQVSNLLTFGENAGRYVPLPARSLSMEICKKYSYWVGNMGGKMVQVADYYDRSGTKVGQKVRDAEKNFTAIGSVKSDMLFGSQLWNGGKKIVITEGEIDALSVAQVQDGKYPVVSLPLGAKSAKKAMAANLEYLDQFEEIILMFDMDEPGRQAIEDAAPVLPAGRVKVAFINGYKDANAALQAKDFKAITDAIWNAKPFVPAGVVSAASLKDRTREAMLKAETEGLMFSSCTTLNAMTLGARAGELIMVTSGSGMGKSTFVRQLLLEWGRGGKRVGMAMLEEAVEETVQDLMGLDNNVRLRQSKELKQAILEDGRFDEWYDKLFGDDKFHLYDSFAESEEDTLFAKLAYMVDGLDCDVILLDHISIVVSGMEDNSDERKTIDRIMTRLKKFAKTKGVVVVVICHLKNPEKGKSHEEGRPVSITDLRGSGALRQLSDTILALERNQQGDTPNVVQLRLLKCRFTGDTGVAGHLEYNKTTGWLEPISFTSSSGEEDSGSWENNGLLNVNALSATGSHHTEDTISV</sequence>
<dbReference type="Proteomes" id="UP000001530">
    <property type="component" value="Segment"/>
</dbReference>
<dbReference type="InterPro" id="IPR003593">
    <property type="entry name" value="AAA+_ATPase"/>
</dbReference>
<keyword evidence="1" id="KW-0863">Zinc-finger</keyword>
<dbReference type="GO" id="GO:0043139">
    <property type="term" value="F:5'-3' DNA helicase activity"/>
    <property type="evidence" value="ECO:0007669"/>
    <property type="project" value="InterPro"/>
</dbReference>
<dbReference type="GO" id="GO:0008270">
    <property type="term" value="F:zinc ion binding"/>
    <property type="evidence" value="ECO:0007669"/>
    <property type="project" value="UniProtKB-UniRule"/>
</dbReference>
<feature type="binding site" evidence="1">
    <location>
        <position position="37"/>
    </location>
    <ligand>
        <name>Zn(2+)</name>
        <dbReference type="ChEBI" id="CHEBI:29105"/>
    </ligand>
</feature>
<feature type="binding site" evidence="1">
    <location>
        <position position="40"/>
    </location>
    <ligand>
        <name>Zn(2+)</name>
        <dbReference type="ChEBI" id="CHEBI:29105"/>
    </ligand>
</feature>
<keyword evidence="1" id="KW-0511">Multifunctional enzyme</keyword>
<comment type="similarity">
    <text evidence="1">Belongs to the Teseptimavirus DNA helicase/primase family.</text>
</comment>
<keyword evidence="1" id="KW-0479">Metal-binding</keyword>
<feature type="domain" description="SF4 helicase" evidence="2">
    <location>
        <begin position="283"/>
        <end position="550"/>
    </location>
</feature>
<dbReference type="InterPro" id="IPR048774">
    <property type="entry name" value="Helic-prim_T7_N"/>
</dbReference>